<dbReference type="SMART" id="SM00474">
    <property type="entry name" value="35EXOc"/>
    <property type="match status" value="1"/>
</dbReference>
<dbReference type="InterPro" id="IPR002298">
    <property type="entry name" value="DNA_polymerase_A"/>
</dbReference>
<dbReference type="Gene3D" id="1.20.1060.10">
    <property type="entry name" value="Taq DNA Polymerase, Chain T, domain 4"/>
    <property type="match status" value="1"/>
</dbReference>
<dbReference type="InterPro" id="IPR018320">
    <property type="entry name" value="DNA_polymerase_1"/>
</dbReference>
<keyword evidence="7 17" id="KW-0235">DNA replication</keyword>
<keyword evidence="5 17" id="KW-0808">Transferase</keyword>
<dbReference type="CDD" id="cd06140">
    <property type="entry name" value="DNA_polA_I_Bacillus_like_exo"/>
    <property type="match status" value="1"/>
</dbReference>
<dbReference type="SUPFAM" id="SSF53098">
    <property type="entry name" value="Ribonuclease H-like"/>
    <property type="match status" value="1"/>
</dbReference>
<keyword evidence="22" id="KW-1185">Reference proteome</keyword>
<keyword evidence="14 17" id="KW-0234">DNA repair</keyword>
<dbReference type="Proteomes" id="UP000033558">
    <property type="component" value="Unassembled WGS sequence"/>
</dbReference>
<evidence type="ECO:0000256" key="13">
    <source>
        <dbReference type="ARBA" id="ARBA00023125"/>
    </source>
</evidence>
<name>A0A0F4LXQ8_9LACO</name>
<dbReference type="SUPFAM" id="SSF56672">
    <property type="entry name" value="DNA/RNA polymerases"/>
    <property type="match status" value="1"/>
</dbReference>
<dbReference type="NCBIfam" id="NF004397">
    <property type="entry name" value="PRK05755.1"/>
    <property type="match status" value="1"/>
</dbReference>
<dbReference type="InterPro" id="IPR036279">
    <property type="entry name" value="5-3_exonuclease_C_sf"/>
</dbReference>
<evidence type="ECO:0000256" key="4">
    <source>
        <dbReference type="ARBA" id="ARBA00020311"/>
    </source>
</evidence>
<dbReference type="InterPro" id="IPR002421">
    <property type="entry name" value="5-3_exonuclease"/>
</dbReference>
<dbReference type="FunFam" id="1.10.150.20:FF:000002">
    <property type="entry name" value="DNA polymerase I"/>
    <property type="match status" value="1"/>
</dbReference>
<dbReference type="InterPro" id="IPR008918">
    <property type="entry name" value="HhH2"/>
</dbReference>
<comment type="subunit">
    <text evidence="2 17">Single-chain monomer with multiple functions.</text>
</comment>
<evidence type="ECO:0000256" key="8">
    <source>
        <dbReference type="ARBA" id="ARBA00022722"/>
    </source>
</evidence>
<dbReference type="RefSeq" id="WP_046316005.1">
    <property type="nucleotide sequence ID" value="NZ_JBHSZT010000001.1"/>
</dbReference>
<dbReference type="EC" id="2.7.7.7" evidence="3 16"/>
<sequence length="884" mass="100094">MTKKKLILLDGNSLAFRAFFALHNVLEKFRTSDGLHTNAIYAFNTMLNLILSKGQPTDMLVAFDAGKTTFRTQLFADYKGNRPHTPSEFLEQLPYIKELLTARGIKSYELANYEADDIIGTIAHQAEAQDYEVMIVTGDKDLTQLVNDHTTVAVTVKGVTDLEYYTQQHFQDKMGISPQQFIDLKALMGDPSDNYPGVTKVGEKTGLRLIKQYGSLEAIYQNIDQMKASKLKEHLIADRDQAFLSQKLARIDVQAPITIKVKDLTYEGDQLPELINFYEKMNFQSFLRQLDAGESPTASQQKNSDFQLLTAANLPQILQTTTTTTVILEALGDNYHTADLIGLALGNEHGIYVTDQPEILSEPQLRQFLADAQKPKAVFDLKRDYVLLWRQNVRLAGVDFDALLASYLLDVNNNSNDLGELVRDYDYNDLQADADFYGRGAKQKIPAPDLVRQHLANKVAAIQFLQQKLPPKLQEHDQDQLFDEIELPLSQVLAQMEIAGIKVDVATLNQMQQDYRQRLQDLEAEIYKKAGHQFNINSPQQLSQVLFEELGLKPIKKTQRGYSTSVDVLQKLEKQSPIISDILAYRQVAKMQSTYVVGLLNSIAADGKIHTRYQQTLTQTGRLSSVDPNLQNIPARDEGREIRKAFIASHEGWEIFSSDYSQIELRVLAHLSGDQNMQQAFKDNYDIHAHTAMQIFGLQSPAEVTPDMRRKAKATNFGIVYGISDYGLSQNIHISRKQAAQFIAAYFEKYPAVKEYMNKMVQKARTDGYVETIMHRRRYLPDIHSRSHNVRAFAERTAMNTPIQGSAADIIKIAMINMQRRLTQEQLQATMLLQVHDELIFEAPAQEIPILEKIVPEVMNSAVHLDIPLKVESAHSTTWYDAKG</sequence>
<dbReference type="SMART" id="SM00482">
    <property type="entry name" value="POLAc"/>
    <property type="match status" value="1"/>
</dbReference>
<dbReference type="PANTHER" id="PTHR10133:SF27">
    <property type="entry name" value="DNA POLYMERASE NU"/>
    <property type="match status" value="1"/>
</dbReference>
<evidence type="ECO:0000313" key="21">
    <source>
        <dbReference type="EMBL" id="KJY62351.1"/>
    </source>
</evidence>
<evidence type="ECO:0000256" key="10">
    <source>
        <dbReference type="ARBA" id="ARBA00022801"/>
    </source>
</evidence>
<dbReference type="SUPFAM" id="SSF47807">
    <property type="entry name" value="5' to 3' exonuclease, C-terminal subdomain"/>
    <property type="match status" value="1"/>
</dbReference>
<comment type="caution">
    <text evidence="21">The sequence shown here is derived from an EMBL/GenBank/DDBJ whole genome shotgun (WGS) entry which is preliminary data.</text>
</comment>
<dbReference type="InterPro" id="IPR002562">
    <property type="entry name" value="3'-5'_exonuclease_dom"/>
</dbReference>
<keyword evidence="11" id="KW-0269">Exonuclease</keyword>
<dbReference type="GO" id="GO:0006302">
    <property type="term" value="P:double-strand break repair"/>
    <property type="evidence" value="ECO:0007669"/>
    <property type="project" value="TreeGrafter"/>
</dbReference>
<evidence type="ECO:0000256" key="9">
    <source>
        <dbReference type="ARBA" id="ARBA00022763"/>
    </source>
</evidence>
<protein>
    <recommendedName>
        <fullName evidence="4 16">DNA polymerase I</fullName>
        <ecNumber evidence="3 16">2.7.7.7</ecNumber>
    </recommendedName>
</protein>
<evidence type="ECO:0000256" key="17">
    <source>
        <dbReference type="RuleBase" id="RU004460"/>
    </source>
</evidence>
<evidence type="ECO:0000256" key="14">
    <source>
        <dbReference type="ARBA" id="ARBA00023204"/>
    </source>
</evidence>
<dbReference type="PRINTS" id="PR00868">
    <property type="entry name" value="DNAPOLI"/>
</dbReference>
<dbReference type="NCBIfam" id="TIGR00593">
    <property type="entry name" value="pola"/>
    <property type="match status" value="1"/>
</dbReference>
<dbReference type="CDD" id="cd09898">
    <property type="entry name" value="H3TH_53EXO"/>
    <property type="match status" value="1"/>
</dbReference>
<dbReference type="CDD" id="cd08637">
    <property type="entry name" value="DNA_pol_A_pol_I_C"/>
    <property type="match status" value="1"/>
</dbReference>
<evidence type="ECO:0000256" key="15">
    <source>
        <dbReference type="ARBA" id="ARBA00049244"/>
    </source>
</evidence>
<reference evidence="21 22" key="1">
    <citation type="submission" date="2015-01" db="EMBL/GenBank/DDBJ databases">
        <title>Comparative genomics of the lactic acid bacteria isolated from the honey bee gut.</title>
        <authorList>
            <person name="Ellegaard K.M."/>
            <person name="Tamarit D."/>
            <person name="Javelind E."/>
            <person name="Olofsson T."/>
            <person name="Andersson S.G."/>
            <person name="Vasquez A."/>
        </authorList>
    </citation>
    <scope>NUCLEOTIDE SEQUENCE [LARGE SCALE GENOMIC DNA]</scope>
    <source>
        <strain evidence="21 22">Bin4</strain>
    </source>
</reference>
<dbReference type="AlphaFoldDB" id="A0A0F4LXQ8"/>
<keyword evidence="12 17" id="KW-0239">DNA-directed DNA polymerase</keyword>
<evidence type="ECO:0000256" key="12">
    <source>
        <dbReference type="ARBA" id="ARBA00022932"/>
    </source>
</evidence>
<evidence type="ECO:0000259" key="19">
    <source>
        <dbReference type="SMART" id="SM00475"/>
    </source>
</evidence>
<dbReference type="GO" id="GO:0006261">
    <property type="term" value="P:DNA-templated DNA replication"/>
    <property type="evidence" value="ECO:0007669"/>
    <property type="project" value="UniProtKB-UniRule"/>
</dbReference>
<dbReference type="SMART" id="SM00279">
    <property type="entry name" value="HhH2"/>
    <property type="match status" value="1"/>
</dbReference>
<dbReference type="HOGENOM" id="CLU_004675_0_0_9"/>
<dbReference type="GO" id="GO:0008409">
    <property type="term" value="F:5'-3' exonuclease activity"/>
    <property type="evidence" value="ECO:0007669"/>
    <property type="project" value="InterPro"/>
</dbReference>
<dbReference type="Pfam" id="PF02739">
    <property type="entry name" value="5_3_exonuc_N"/>
    <property type="match status" value="1"/>
</dbReference>
<evidence type="ECO:0000259" key="20">
    <source>
        <dbReference type="SMART" id="SM00482"/>
    </source>
</evidence>
<evidence type="ECO:0000256" key="16">
    <source>
        <dbReference type="NCBIfam" id="TIGR00593"/>
    </source>
</evidence>
<dbReference type="InterPro" id="IPR019760">
    <property type="entry name" value="DNA-dir_DNA_pol_A_CS"/>
</dbReference>
<dbReference type="Gene3D" id="3.30.70.370">
    <property type="match status" value="1"/>
</dbReference>
<dbReference type="SMART" id="SM00475">
    <property type="entry name" value="53EXOc"/>
    <property type="match status" value="1"/>
</dbReference>
<organism evidence="21 22">
    <name type="scientific">Bombilactobacillus mellifer</name>
    <dbReference type="NCBI Taxonomy" id="1218492"/>
    <lineage>
        <taxon>Bacteria</taxon>
        <taxon>Bacillati</taxon>
        <taxon>Bacillota</taxon>
        <taxon>Bacilli</taxon>
        <taxon>Lactobacillales</taxon>
        <taxon>Lactobacillaceae</taxon>
        <taxon>Bombilactobacillus</taxon>
    </lineage>
</organism>
<dbReference type="Pfam" id="PF22619">
    <property type="entry name" value="DNA_polI_exo1"/>
    <property type="match status" value="1"/>
</dbReference>
<accession>A0A0F4LXQ8</accession>
<dbReference type="Pfam" id="PF01367">
    <property type="entry name" value="5_3_exonuc"/>
    <property type="match status" value="1"/>
</dbReference>
<keyword evidence="6 17" id="KW-0548">Nucleotidyltransferase</keyword>
<feature type="domain" description="5'-3' exonuclease" evidence="19">
    <location>
        <begin position="4"/>
        <end position="267"/>
    </location>
</feature>
<dbReference type="SUPFAM" id="SSF88723">
    <property type="entry name" value="PIN domain-like"/>
    <property type="match status" value="1"/>
</dbReference>
<dbReference type="InterPro" id="IPR001098">
    <property type="entry name" value="DNA-dir_DNA_pol_A_palm_dom"/>
</dbReference>
<dbReference type="PROSITE" id="PS00447">
    <property type="entry name" value="DNA_POLYMERASE_A"/>
    <property type="match status" value="1"/>
</dbReference>
<evidence type="ECO:0000256" key="5">
    <source>
        <dbReference type="ARBA" id="ARBA00022679"/>
    </source>
</evidence>
<evidence type="ECO:0000313" key="22">
    <source>
        <dbReference type="Proteomes" id="UP000033558"/>
    </source>
</evidence>
<evidence type="ECO:0000256" key="2">
    <source>
        <dbReference type="ARBA" id="ARBA00011541"/>
    </source>
</evidence>
<dbReference type="InterPro" id="IPR020046">
    <property type="entry name" value="5-3_exonucl_a-hlix_arch_N"/>
</dbReference>
<dbReference type="OrthoDB" id="9806424at2"/>
<dbReference type="InterPro" id="IPR054690">
    <property type="entry name" value="DNA_polI_exonuclease"/>
</dbReference>
<dbReference type="EMBL" id="JXJQ01000006">
    <property type="protein sequence ID" value="KJY62351.1"/>
    <property type="molecule type" value="Genomic_DNA"/>
</dbReference>
<dbReference type="GO" id="GO:0003677">
    <property type="term" value="F:DNA binding"/>
    <property type="evidence" value="ECO:0007669"/>
    <property type="project" value="UniProtKB-UniRule"/>
</dbReference>
<dbReference type="InterPro" id="IPR012337">
    <property type="entry name" value="RNaseH-like_sf"/>
</dbReference>
<dbReference type="GO" id="GO:0003887">
    <property type="term" value="F:DNA-directed DNA polymerase activity"/>
    <property type="evidence" value="ECO:0007669"/>
    <property type="project" value="UniProtKB-UniRule"/>
</dbReference>
<dbReference type="PATRIC" id="fig|1218492.5.peg.681"/>
<dbReference type="InterPro" id="IPR029060">
    <property type="entry name" value="PIN-like_dom_sf"/>
</dbReference>
<dbReference type="STRING" id="1218492.JG30_05550"/>
<feature type="domain" description="DNA-directed DNA polymerase family A palm" evidence="20">
    <location>
        <begin position="639"/>
        <end position="847"/>
    </location>
</feature>
<dbReference type="InterPro" id="IPR020045">
    <property type="entry name" value="DNA_polI_H3TH"/>
</dbReference>
<evidence type="ECO:0000256" key="3">
    <source>
        <dbReference type="ARBA" id="ARBA00012417"/>
    </source>
</evidence>
<dbReference type="PANTHER" id="PTHR10133">
    <property type="entry name" value="DNA POLYMERASE I"/>
    <property type="match status" value="1"/>
</dbReference>
<dbReference type="Gene3D" id="3.30.420.10">
    <property type="entry name" value="Ribonuclease H-like superfamily/Ribonuclease H"/>
    <property type="match status" value="1"/>
</dbReference>
<dbReference type="FunFam" id="3.40.50.1010:FF:000001">
    <property type="entry name" value="DNA polymerase I"/>
    <property type="match status" value="1"/>
</dbReference>
<dbReference type="InterPro" id="IPR036397">
    <property type="entry name" value="RNaseH_sf"/>
</dbReference>
<comment type="similarity">
    <text evidence="1 17">Belongs to the DNA polymerase type-A family.</text>
</comment>
<evidence type="ECO:0000256" key="11">
    <source>
        <dbReference type="ARBA" id="ARBA00022839"/>
    </source>
</evidence>
<dbReference type="Gene3D" id="3.40.50.1010">
    <property type="entry name" value="5'-nuclease"/>
    <property type="match status" value="1"/>
</dbReference>
<keyword evidence="9 17" id="KW-0227">DNA damage</keyword>
<dbReference type="GO" id="GO:0008408">
    <property type="term" value="F:3'-5' exonuclease activity"/>
    <property type="evidence" value="ECO:0007669"/>
    <property type="project" value="InterPro"/>
</dbReference>
<proteinExistence type="inferred from homology"/>
<comment type="catalytic activity">
    <reaction evidence="15 17">
        <text>DNA(n) + a 2'-deoxyribonucleoside 5'-triphosphate = DNA(n+1) + diphosphate</text>
        <dbReference type="Rhea" id="RHEA:22508"/>
        <dbReference type="Rhea" id="RHEA-COMP:17339"/>
        <dbReference type="Rhea" id="RHEA-COMP:17340"/>
        <dbReference type="ChEBI" id="CHEBI:33019"/>
        <dbReference type="ChEBI" id="CHEBI:61560"/>
        <dbReference type="ChEBI" id="CHEBI:173112"/>
        <dbReference type="EC" id="2.7.7.7"/>
    </reaction>
</comment>
<keyword evidence="13 17" id="KW-0238">DNA-binding</keyword>
<keyword evidence="8" id="KW-0540">Nuclease</keyword>
<evidence type="ECO:0000256" key="6">
    <source>
        <dbReference type="ARBA" id="ARBA00022695"/>
    </source>
</evidence>
<dbReference type="FunFam" id="1.10.150.20:FF:000003">
    <property type="entry name" value="DNA polymerase I"/>
    <property type="match status" value="1"/>
</dbReference>
<evidence type="ECO:0000256" key="7">
    <source>
        <dbReference type="ARBA" id="ARBA00022705"/>
    </source>
</evidence>
<gene>
    <name evidence="17 21" type="primary">polA</name>
    <name evidence="21" type="ORF">JG30_05550</name>
</gene>
<feature type="domain" description="3'-5' exonuclease" evidence="18">
    <location>
        <begin position="305"/>
        <end position="474"/>
    </location>
</feature>
<keyword evidence="10" id="KW-0378">Hydrolase</keyword>
<dbReference type="InterPro" id="IPR043502">
    <property type="entry name" value="DNA/RNA_pol_sf"/>
</dbReference>
<dbReference type="FunFam" id="1.20.1060.10:FF:000001">
    <property type="entry name" value="DNA polymerase I"/>
    <property type="match status" value="1"/>
</dbReference>
<dbReference type="Gene3D" id="1.10.150.20">
    <property type="entry name" value="5' to 3' exonuclease, C-terminal subdomain"/>
    <property type="match status" value="2"/>
</dbReference>
<dbReference type="CDD" id="cd09859">
    <property type="entry name" value="PIN_53EXO"/>
    <property type="match status" value="1"/>
</dbReference>
<dbReference type="Pfam" id="PF00476">
    <property type="entry name" value="DNA_pol_A"/>
    <property type="match status" value="1"/>
</dbReference>
<evidence type="ECO:0000259" key="18">
    <source>
        <dbReference type="SMART" id="SM00474"/>
    </source>
</evidence>
<evidence type="ECO:0000256" key="1">
    <source>
        <dbReference type="ARBA" id="ARBA00007705"/>
    </source>
</evidence>